<proteinExistence type="predicted"/>
<dbReference type="EMBL" id="CP002691">
    <property type="protein sequence ID" value="AEE49231.1"/>
    <property type="molecule type" value="Genomic_DNA"/>
</dbReference>
<evidence type="ECO:0008006" key="3">
    <source>
        <dbReference type="Google" id="ProtNLM"/>
    </source>
</evidence>
<reference key="2">
    <citation type="submission" date="2011-04" db="EMBL/GenBank/DDBJ databases">
        <title>Complete sequence of chromosome of Haliscomenobacter hydrossis DSM 1100.</title>
        <authorList>
            <consortium name="US DOE Joint Genome Institute (JGI-PGF)"/>
            <person name="Lucas S."/>
            <person name="Han J."/>
            <person name="Lapidus A."/>
            <person name="Bruce D."/>
            <person name="Goodwin L."/>
            <person name="Pitluck S."/>
            <person name="Peters L."/>
            <person name="Kyrpides N."/>
            <person name="Mavromatis K."/>
            <person name="Ivanova N."/>
            <person name="Ovchinnikova G."/>
            <person name="Pagani I."/>
            <person name="Daligault H."/>
            <person name="Detter J.C."/>
            <person name="Han C."/>
            <person name="Land M."/>
            <person name="Hauser L."/>
            <person name="Markowitz V."/>
            <person name="Cheng J.-F."/>
            <person name="Hugenholtz P."/>
            <person name="Woyke T."/>
            <person name="Wu D."/>
            <person name="Verbarg S."/>
            <person name="Frueling A."/>
            <person name="Brambilla E."/>
            <person name="Klenk H.-P."/>
            <person name="Eisen J.A."/>
        </authorList>
    </citation>
    <scope>NUCLEOTIDE SEQUENCE</scope>
    <source>
        <strain>DSM 1100</strain>
    </source>
</reference>
<keyword evidence="2" id="KW-1185">Reference proteome</keyword>
<evidence type="ECO:0000313" key="1">
    <source>
        <dbReference type="EMBL" id="AEE49231.1"/>
    </source>
</evidence>
<dbReference type="Proteomes" id="UP000008461">
    <property type="component" value="Chromosome"/>
</dbReference>
<dbReference type="KEGG" id="hhy:Halhy_1336"/>
<reference evidence="1 2" key="1">
    <citation type="journal article" date="2011" name="Stand. Genomic Sci.">
        <title>Complete genome sequence of Haliscomenobacter hydrossis type strain (O).</title>
        <authorList>
            <consortium name="US DOE Joint Genome Institute (JGI-PGF)"/>
            <person name="Daligault H."/>
            <person name="Lapidus A."/>
            <person name="Zeytun A."/>
            <person name="Nolan M."/>
            <person name="Lucas S."/>
            <person name="Del Rio T.G."/>
            <person name="Tice H."/>
            <person name="Cheng J.F."/>
            <person name="Tapia R."/>
            <person name="Han C."/>
            <person name="Goodwin L."/>
            <person name="Pitluck S."/>
            <person name="Liolios K."/>
            <person name="Pagani I."/>
            <person name="Ivanova N."/>
            <person name="Huntemann M."/>
            <person name="Mavromatis K."/>
            <person name="Mikhailova N."/>
            <person name="Pati A."/>
            <person name="Chen A."/>
            <person name="Palaniappan K."/>
            <person name="Land M."/>
            <person name="Hauser L."/>
            <person name="Brambilla E.M."/>
            <person name="Rohde M."/>
            <person name="Verbarg S."/>
            <person name="Goker M."/>
            <person name="Bristow J."/>
            <person name="Eisen J.A."/>
            <person name="Markowitz V."/>
            <person name="Hugenholtz P."/>
            <person name="Kyrpides N.C."/>
            <person name="Klenk H.P."/>
            <person name="Woyke T."/>
        </authorList>
    </citation>
    <scope>NUCLEOTIDE SEQUENCE [LARGE SCALE GENOMIC DNA]</scope>
    <source>
        <strain evidence="2">ATCC 27775 / DSM 1100 / LMG 10767 / O</strain>
    </source>
</reference>
<gene>
    <name evidence="1" type="ordered locus">Halhy_1336</name>
</gene>
<dbReference type="RefSeq" id="WP_013763785.1">
    <property type="nucleotide sequence ID" value="NC_015510.1"/>
</dbReference>
<dbReference type="AlphaFoldDB" id="F4KV65"/>
<evidence type="ECO:0000313" key="2">
    <source>
        <dbReference type="Proteomes" id="UP000008461"/>
    </source>
</evidence>
<organism evidence="1 2">
    <name type="scientific">Haliscomenobacter hydrossis (strain ATCC 27775 / DSM 1100 / LMG 10767 / O)</name>
    <dbReference type="NCBI Taxonomy" id="760192"/>
    <lineage>
        <taxon>Bacteria</taxon>
        <taxon>Pseudomonadati</taxon>
        <taxon>Bacteroidota</taxon>
        <taxon>Saprospiria</taxon>
        <taxon>Saprospirales</taxon>
        <taxon>Haliscomenobacteraceae</taxon>
        <taxon>Haliscomenobacter</taxon>
    </lineage>
</organism>
<accession>F4KV65</accession>
<sequence>MKLNLFSSIIILMGLISACECDDMTPTKPERDVFNQEFYVDKGAIALTNKVGHYLVSMYFIQPIDQRSAQIDKSIILHGFKAISEVAVVEGGNYLFFYAERVDCQNCIPEIILKGDGPFPIKSTKGYFLDGNKDGLPGGDYTLEMK</sequence>
<protein>
    <recommendedName>
        <fullName evidence="3">Lipoprotein</fullName>
    </recommendedName>
</protein>
<dbReference type="PROSITE" id="PS51257">
    <property type="entry name" value="PROKAR_LIPOPROTEIN"/>
    <property type="match status" value="1"/>
</dbReference>
<name>F4KV65_HALH1</name>
<dbReference type="HOGENOM" id="CLU_1774810_0_0_10"/>